<evidence type="ECO:0000313" key="3">
    <source>
        <dbReference type="Proteomes" id="UP000617402"/>
    </source>
</evidence>
<evidence type="ECO:0000313" key="2">
    <source>
        <dbReference type="EMBL" id="MBC9785334.1"/>
    </source>
</evidence>
<gene>
    <name evidence="2" type="ORF">H1S01_12520</name>
</gene>
<keyword evidence="3" id="KW-1185">Reference proteome</keyword>
<feature type="domain" description="ATPase AAA-type core" evidence="1">
    <location>
        <begin position="32"/>
        <end position="68"/>
    </location>
</feature>
<accession>A0ABR7T663</accession>
<dbReference type="InterPro" id="IPR003959">
    <property type="entry name" value="ATPase_AAA_core"/>
</dbReference>
<evidence type="ECO:0000259" key="1">
    <source>
        <dbReference type="Pfam" id="PF00004"/>
    </source>
</evidence>
<name>A0ABR7T663_HELCL</name>
<dbReference type="InterPro" id="IPR027417">
    <property type="entry name" value="P-loop_NTPase"/>
</dbReference>
<dbReference type="Gene3D" id="3.40.50.300">
    <property type="entry name" value="P-loop containing nucleotide triphosphate hydrolases"/>
    <property type="match status" value="1"/>
</dbReference>
<organism evidence="2 3">
    <name type="scientific">Heliobacterium chlorum</name>
    <dbReference type="NCBI Taxonomy" id="2698"/>
    <lineage>
        <taxon>Bacteria</taxon>
        <taxon>Bacillati</taxon>
        <taxon>Bacillota</taxon>
        <taxon>Clostridia</taxon>
        <taxon>Eubacteriales</taxon>
        <taxon>Heliobacteriaceae</taxon>
        <taxon>Heliobacterium</taxon>
    </lineage>
</organism>
<comment type="caution">
    <text evidence="2">The sequence shown here is derived from an EMBL/GenBank/DDBJ whole genome shotgun (WGS) entry which is preliminary data.</text>
</comment>
<reference evidence="2 3" key="1">
    <citation type="submission" date="2020-07" db="EMBL/GenBank/DDBJ databases">
        <title>Draft whole-genome sequence of Heliobacterium chlorum DSM 3682, type strain.</title>
        <authorList>
            <person name="Kyndt J.A."/>
            <person name="Meyer T.E."/>
            <person name="Imhoff J.F."/>
        </authorList>
    </citation>
    <scope>NUCLEOTIDE SEQUENCE [LARGE SCALE GENOMIC DNA]</scope>
    <source>
        <strain evidence="2 3">DSM 3682</strain>
    </source>
</reference>
<protein>
    <submittedName>
        <fullName evidence="2">AAA family ATPase</fullName>
    </submittedName>
</protein>
<dbReference type="EMBL" id="JACVHF010000013">
    <property type="protein sequence ID" value="MBC9785334.1"/>
    <property type="molecule type" value="Genomic_DNA"/>
</dbReference>
<sequence>MLIGVPDNNGGSFVARIGNPDSIRTFRRCCFQFAETAANLRKVFDYAAQGCWVILFDEFDAISRSRDDNLEQW</sequence>
<dbReference type="Proteomes" id="UP000617402">
    <property type="component" value="Unassembled WGS sequence"/>
</dbReference>
<proteinExistence type="predicted"/>
<dbReference type="Pfam" id="PF00004">
    <property type="entry name" value="AAA"/>
    <property type="match status" value="1"/>
</dbReference>